<feature type="region of interest" description="Disordered" evidence="1">
    <location>
        <begin position="1"/>
        <end position="29"/>
    </location>
</feature>
<sequence>MPMLPCGVSCQKKQKQSTFKKNGGLEQAKSIKASKASCRPATARGAGCSNPFLSPPPPDHLALSPRFRNVPHKGEYFVRCQGASTTSNAGRPNYRHGRRSSRRQARLKGSDARADGRAGAQQALESKGL</sequence>
<proteinExistence type="predicted"/>
<reference evidence="2 3" key="1">
    <citation type="journal article" date="2019" name="Appl. Microbiol. Biotechnol.">
        <title>Genome sequence of Isaria javanica and comparative genome analysis insights into family S53 peptidase evolution in fungal entomopathogens.</title>
        <authorList>
            <person name="Lin R."/>
            <person name="Zhang X."/>
            <person name="Xin B."/>
            <person name="Zou M."/>
            <person name="Gao Y."/>
            <person name="Qin F."/>
            <person name="Hu Q."/>
            <person name="Xie B."/>
            <person name="Cheng X."/>
        </authorList>
    </citation>
    <scope>NUCLEOTIDE SEQUENCE [LARGE SCALE GENOMIC DNA]</scope>
    <source>
        <strain evidence="2 3">IJ1G</strain>
    </source>
</reference>
<accession>A0A545UMD6</accession>
<comment type="caution">
    <text evidence="2">The sequence shown here is derived from an EMBL/GenBank/DDBJ whole genome shotgun (WGS) entry which is preliminary data.</text>
</comment>
<evidence type="ECO:0000313" key="2">
    <source>
        <dbReference type="EMBL" id="TQV90617.1"/>
    </source>
</evidence>
<evidence type="ECO:0000313" key="3">
    <source>
        <dbReference type="Proteomes" id="UP000315783"/>
    </source>
</evidence>
<dbReference type="EMBL" id="SPUK01000025">
    <property type="protein sequence ID" value="TQV90617.1"/>
    <property type="molecule type" value="Genomic_DNA"/>
</dbReference>
<dbReference type="Proteomes" id="UP000315783">
    <property type="component" value="Unassembled WGS sequence"/>
</dbReference>
<gene>
    <name evidence="2" type="ORF">IF1G_10769</name>
</gene>
<organism evidence="2 3">
    <name type="scientific">Cordyceps javanica</name>
    <dbReference type="NCBI Taxonomy" id="43265"/>
    <lineage>
        <taxon>Eukaryota</taxon>
        <taxon>Fungi</taxon>
        <taxon>Dikarya</taxon>
        <taxon>Ascomycota</taxon>
        <taxon>Pezizomycotina</taxon>
        <taxon>Sordariomycetes</taxon>
        <taxon>Hypocreomycetidae</taxon>
        <taxon>Hypocreales</taxon>
        <taxon>Cordycipitaceae</taxon>
        <taxon>Cordyceps</taxon>
    </lineage>
</organism>
<name>A0A545UMD6_9HYPO</name>
<dbReference type="AlphaFoldDB" id="A0A545UMD6"/>
<feature type="compositionally biased region" description="Basic residues" evidence="1">
    <location>
        <begin position="93"/>
        <end position="106"/>
    </location>
</feature>
<protein>
    <submittedName>
        <fullName evidence="2">Uncharacterized protein</fullName>
    </submittedName>
</protein>
<keyword evidence="3" id="KW-1185">Reference proteome</keyword>
<feature type="region of interest" description="Disordered" evidence="1">
    <location>
        <begin position="81"/>
        <end position="129"/>
    </location>
</feature>
<evidence type="ECO:0000256" key="1">
    <source>
        <dbReference type="SAM" id="MobiDB-lite"/>
    </source>
</evidence>